<dbReference type="AlphaFoldDB" id="A0A3A4R548"/>
<feature type="domain" description="Glycosyltransferase subfamily 4-like N-terminal" evidence="2">
    <location>
        <begin position="20"/>
        <end position="184"/>
    </location>
</feature>
<evidence type="ECO:0000313" key="4">
    <source>
        <dbReference type="Proteomes" id="UP000266426"/>
    </source>
</evidence>
<dbReference type="PANTHER" id="PTHR45947">
    <property type="entry name" value="SULFOQUINOVOSYL TRANSFERASE SQD2"/>
    <property type="match status" value="1"/>
</dbReference>
<name>A0A3A4R548_9BACT</name>
<evidence type="ECO:0000313" key="3">
    <source>
        <dbReference type="EMBL" id="RJP61328.1"/>
    </source>
</evidence>
<dbReference type="EMBL" id="QZJZ01000014">
    <property type="protein sequence ID" value="RJP61328.1"/>
    <property type="molecule type" value="Genomic_DNA"/>
</dbReference>
<dbReference type="Pfam" id="PF00534">
    <property type="entry name" value="Glycos_transf_1"/>
    <property type="match status" value="1"/>
</dbReference>
<dbReference type="Pfam" id="PF13439">
    <property type="entry name" value="Glyco_transf_4"/>
    <property type="match status" value="1"/>
</dbReference>
<comment type="caution">
    <text evidence="3">The sequence shown here is derived from an EMBL/GenBank/DDBJ whole genome shotgun (WGS) entry which is preliminary data.</text>
</comment>
<dbReference type="InterPro" id="IPR028098">
    <property type="entry name" value="Glyco_trans_4-like_N"/>
</dbReference>
<proteinExistence type="predicted"/>
<dbReference type="InterPro" id="IPR001296">
    <property type="entry name" value="Glyco_trans_1"/>
</dbReference>
<dbReference type="InterPro" id="IPR050194">
    <property type="entry name" value="Glycosyltransferase_grp1"/>
</dbReference>
<gene>
    <name evidence="3" type="ORF">C4541_02170</name>
</gene>
<feature type="domain" description="Glycosyl transferase family 1" evidence="1">
    <location>
        <begin position="193"/>
        <end position="354"/>
    </location>
</feature>
<dbReference type="PANTHER" id="PTHR45947:SF3">
    <property type="entry name" value="SULFOQUINOVOSYL TRANSFERASE SQD2"/>
    <property type="match status" value="1"/>
</dbReference>
<organism evidence="3 4">
    <name type="scientific">Candidatus Auribacter fodinae</name>
    <dbReference type="NCBI Taxonomy" id="2093366"/>
    <lineage>
        <taxon>Bacteria</taxon>
        <taxon>Pseudomonadati</taxon>
        <taxon>Candidatus Auribacterota</taxon>
        <taxon>Candidatus Auribacteria</taxon>
        <taxon>Candidatus Auribacterales</taxon>
        <taxon>Candidatus Auribacteraceae</taxon>
        <taxon>Candidatus Auribacter</taxon>
    </lineage>
</organism>
<dbReference type="CDD" id="cd03801">
    <property type="entry name" value="GT4_PimA-like"/>
    <property type="match status" value="1"/>
</dbReference>
<sequence>MSPQPLRIAMIGQKGIPAVYGGVERHVEEISSRLSSRGHKVTVYCRPYYMQDNNYDPADTSRTGKTAIRILPTIKSKHLDAIVHTAVCSMHSLFQEYDIVHYHAIGPSTLSILPRMTLKKVVATVHGLDWQRQKWNRFASLYLQFGEWTSFHFPNKTITVSKSLKQYYENKYGGAVTYIPNGVNIPSLLPANTIKEKYGLEKDSYIVFISRLVPEKGCHYLVDSYSQITTDKKLVIVGGSSHSDDYVAQLKQQAKDNKSIIFTGNVYGNELAELFSNAYCFVLPSELEGLPIVILEALSFGKCILASDIPENKEVILPDNSLSYGFTFRNKDTSDLRRTLEFLVQHPEEVRKMSATTVPYVKATYNWDTITDQTEALYYSLCSPKGD</sequence>
<evidence type="ECO:0000259" key="1">
    <source>
        <dbReference type="Pfam" id="PF00534"/>
    </source>
</evidence>
<dbReference type="Proteomes" id="UP000266426">
    <property type="component" value="Unassembled WGS sequence"/>
</dbReference>
<dbReference type="Gene3D" id="3.40.50.2000">
    <property type="entry name" value="Glycogen Phosphorylase B"/>
    <property type="match status" value="2"/>
</dbReference>
<dbReference type="GO" id="GO:0016758">
    <property type="term" value="F:hexosyltransferase activity"/>
    <property type="evidence" value="ECO:0007669"/>
    <property type="project" value="TreeGrafter"/>
</dbReference>
<accession>A0A3A4R548</accession>
<reference evidence="3 4" key="1">
    <citation type="journal article" date="2017" name="ISME J.">
        <title>Energy and carbon metabolisms in a deep terrestrial subsurface fluid microbial community.</title>
        <authorList>
            <person name="Momper L."/>
            <person name="Jungbluth S.P."/>
            <person name="Lee M.D."/>
            <person name="Amend J.P."/>
        </authorList>
    </citation>
    <scope>NUCLEOTIDE SEQUENCE [LARGE SCALE GENOMIC DNA]</scope>
    <source>
        <strain evidence="3">SURF_26</strain>
    </source>
</reference>
<keyword evidence="3" id="KW-0808">Transferase</keyword>
<protein>
    <submittedName>
        <fullName evidence="3">Glycosyltransferase</fullName>
    </submittedName>
</protein>
<evidence type="ECO:0000259" key="2">
    <source>
        <dbReference type="Pfam" id="PF13439"/>
    </source>
</evidence>
<dbReference type="SUPFAM" id="SSF53756">
    <property type="entry name" value="UDP-Glycosyltransferase/glycogen phosphorylase"/>
    <property type="match status" value="1"/>
</dbReference>